<feature type="compositionally biased region" description="Basic and acidic residues" evidence="1">
    <location>
        <begin position="891"/>
        <end position="916"/>
    </location>
</feature>
<evidence type="ECO:0000256" key="1">
    <source>
        <dbReference type="SAM" id="MobiDB-lite"/>
    </source>
</evidence>
<feature type="region of interest" description="Disordered" evidence="1">
    <location>
        <begin position="397"/>
        <end position="449"/>
    </location>
</feature>
<name>A0A0A1U3P6_ENTIV</name>
<evidence type="ECO:0000313" key="2">
    <source>
        <dbReference type="EMBL" id="ELP88849.1"/>
    </source>
</evidence>
<accession>A0A0A1U3P6</accession>
<dbReference type="KEGG" id="eiv:EIN_474510"/>
<feature type="compositionally biased region" description="Polar residues" evidence="1">
    <location>
        <begin position="766"/>
        <end position="778"/>
    </location>
</feature>
<dbReference type="VEuPathDB" id="AmoebaDB:EIN_474510"/>
<feature type="compositionally biased region" description="Low complexity" evidence="1">
    <location>
        <begin position="926"/>
        <end position="938"/>
    </location>
</feature>
<feature type="compositionally biased region" description="Basic residues" evidence="1">
    <location>
        <begin position="841"/>
        <end position="854"/>
    </location>
</feature>
<feature type="compositionally biased region" description="Basic and acidic residues" evidence="1">
    <location>
        <begin position="975"/>
        <end position="1010"/>
    </location>
</feature>
<proteinExistence type="predicted"/>
<feature type="compositionally biased region" description="Acidic residues" evidence="1">
    <location>
        <begin position="526"/>
        <end position="538"/>
    </location>
</feature>
<dbReference type="OMA" id="HDTPYNA"/>
<feature type="compositionally biased region" description="Basic and acidic residues" evidence="1">
    <location>
        <begin position="397"/>
        <end position="435"/>
    </location>
</feature>
<evidence type="ECO:0000313" key="3">
    <source>
        <dbReference type="Proteomes" id="UP000014680"/>
    </source>
</evidence>
<feature type="compositionally biased region" description="Polar residues" evidence="1">
    <location>
        <begin position="1067"/>
        <end position="1078"/>
    </location>
</feature>
<feature type="region of interest" description="Disordered" evidence="1">
    <location>
        <begin position="1067"/>
        <end position="1098"/>
    </location>
</feature>
<dbReference type="OrthoDB" id="29869at2759"/>
<feature type="region of interest" description="Disordered" evidence="1">
    <location>
        <begin position="828"/>
        <end position="1013"/>
    </location>
</feature>
<feature type="compositionally biased region" description="Low complexity" evidence="1">
    <location>
        <begin position="610"/>
        <end position="629"/>
    </location>
</feature>
<dbReference type="AlphaFoldDB" id="A0A0A1U3P6"/>
<feature type="compositionally biased region" description="Low complexity" evidence="1">
    <location>
        <begin position="551"/>
        <end position="560"/>
    </location>
</feature>
<dbReference type="GeneID" id="14887876"/>
<feature type="compositionally biased region" description="Basic and acidic residues" evidence="1">
    <location>
        <begin position="687"/>
        <end position="696"/>
    </location>
</feature>
<feature type="compositionally biased region" description="Basic and acidic residues" evidence="1">
    <location>
        <begin position="704"/>
        <end position="728"/>
    </location>
</feature>
<sequence length="1098" mass="128875">MAEVSSVEVTNPFHVVLLENEPLLNHIEDELTIPRETFQFIQRKFITSEDPTLLKHCMIVLKKMVEKYNSVFFKVKIVMKYNEELVMTHLTTLSEFCPIYRGLKFRRLPIPPQDDIFEYVVYGLLFNNDIIVRIWCNGLAVFQKTINQINNFCSYYELIELPTLFRSNFIEICSAMQRNYISSIPSKFDTETPPSLFGFEHNFKPFLALMTQLQKKTFPCVKLNPTKALTIFHKQFYDERFKTLTTLAAWELKTTDFKIIFTETKKGIYDAFVKAASSDVKKIAAELTEFFNGIVLVVVMKTINKKDEKDLLTFSRMHETPFDALYLIDYGANGDQMVAVINLAKSLKMEIGENYKDELTNFIYGMYANGLDEKEEFQFEELDMSELLKKIPQKQNSKIDKQLKKEEERRKKEEAKRLKEQQKKKGKKEPEKAEKPIPPPVVEKASESVNEELTPNKFVEYDDTFYQKRYENAEFEKDEYYNKEYQYQNYAEYESGEQNTEQQQSGENKEGDAVEQNDTTQNYLNYDEEYYDQNEEYYDQQGEGYYDEQTGEYYYDQYDQQQEEEYSYVQPPPLPTKPKRFNKEEKQSEVQQQETQESQTQDVCYEETDQQYNDQNQQEEYQQQQYTENDGNDEQQQYVNQEGQEEYYDEQNEQYQQTQDTPEDQQKYEITPQQYGEEYYQEESQQDEQHLDHVGEESSTQERLVIEEKQDKEKNLNEVQTDLKHEENIEGTYQKEVPISVQHIENVEESTEKKITTEAVLKESQKAQSIPLNSQNQRRSQKDQLKSQQEELLVKLQNLEKLKNLEVTDTEITITKVAIEEPKETSVETFIETAETETRTKSMRRPTRKGGRKPPTKELLIVNKTMKTEEIETASCENKPLSLEPSPLPTDKIEEKQNSESTVAKDEPTEEGKVEAQTDGINESASQEVQSSQNDQQQTTVIDQPEEHDKQLENTEQQYKEETPEVTISTNENVEPQKEVQQEDIPKGEEGVPKEEQSFVEDSEVKETYKRKYSNPNQQFMGEFQNKIHNTQNLALKHVVHKENVNENKAPVQPKVATSAFGGVTLKKSSTVQHQPHLQDQPEETELQKVLKKRRGNN</sequence>
<reference evidence="2 3" key="1">
    <citation type="submission" date="2012-10" db="EMBL/GenBank/DDBJ databases">
        <authorList>
            <person name="Zafar N."/>
            <person name="Inman J."/>
            <person name="Hall N."/>
            <person name="Lorenzi H."/>
            <person name="Caler E."/>
        </authorList>
    </citation>
    <scope>NUCLEOTIDE SEQUENCE [LARGE SCALE GENOMIC DNA]</scope>
    <source>
        <strain evidence="2 3">IP1</strain>
    </source>
</reference>
<gene>
    <name evidence="2" type="ORF">EIN_474510</name>
</gene>
<feature type="compositionally biased region" description="Low complexity" evidence="1">
    <location>
        <begin position="589"/>
        <end position="601"/>
    </location>
</feature>
<feature type="region of interest" description="Disordered" evidence="1">
    <location>
        <begin position="486"/>
        <end position="731"/>
    </location>
</feature>
<protein>
    <submittedName>
        <fullName evidence="2">Caldesmon, putative</fullName>
    </submittedName>
</protein>
<dbReference type="EMBL" id="KB206689">
    <property type="protein sequence ID" value="ELP88849.1"/>
    <property type="molecule type" value="Genomic_DNA"/>
</dbReference>
<feature type="region of interest" description="Disordered" evidence="1">
    <location>
        <begin position="759"/>
        <end position="788"/>
    </location>
</feature>
<dbReference type="Proteomes" id="UP000014680">
    <property type="component" value="Unassembled WGS sequence"/>
</dbReference>
<dbReference type="RefSeq" id="XP_004255620.1">
    <property type="nucleotide sequence ID" value="XM_004255572.1"/>
</dbReference>
<feature type="compositionally biased region" description="Basic and acidic residues" evidence="1">
    <location>
        <begin position="945"/>
        <end position="963"/>
    </location>
</feature>
<keyword evidence="3" id="KW-1185">Reference proteome</keyword>
<organism evidence="2 3">
    <name type="scientific">Entamoeba invadens IP1</name>
    <dbReference type="NCBI Taxonomy" id="370355"/>
    <lineage>
        <taxon>Eukaryota</taxon>
        <taxon>Amoebozoa</taxon>
        <taxon>Evosea</taxon>
        <taxon>Archamoebae</taxon>
        <taxon>Mastigamoebida</taxon>
        <taxon>Entamoebidae</taxon>
        <taxon>Entamoeba</taxon>
    </lineage>
</organism>
<feature type="compositionally biased region" description="Acidic residues" evidence="1">
    <location>
        <begin position="643"/>
        <end position="652"/>
    </location>
</feature>
<feature type="compositionally biased region" description="Polar residues" evidence="1">
    <location>
        <begin position="496"/>
        <end position="506"/>
    </location>
</feature>